<keyword evidence="2" id="KW-1185">Reference proteome</keyword>
<protein>
    <submittedName>
        <fullName evidence="1">Uncharacterized protein</fullName>
    </submittedName>
</protein>
<evidence type="ECO:0000313" key="2">
    <source>
        <dbReference type="Proteomes" id="UP000006718"/>
    </source>
</evidence>
<proteinExistence type="predicted"/>
<accession>A0A5F7ZM97</accession>
<dbReference type="AlphaFoldDB" id="A0A5F7ZM97"/>
<sequence>TGLHLTLIQPVLHFRVTAILHYFIFSYFGEGDRVLLCHPGWSAVAQSRLTAAPTSQIQTNSPASATRVAGITGACHHARLIFVFLAESGFCHVGQAGLKLLASSDPPTSASQSAGITGMSHCT</sequence>
<dbReference type="Proteomes" id="UP000006718">
    <property type="component" value="Chromosome 3"/>
</dbReference>
<evidence type="ECO:0000313" key="1">
    <source>
        <dbReference type="Ensembl" id="ENSMMUP00000066752.1"/>
    </source>
</evidence>
<reference evidence="1" key="3">
    <citation type="submission" date="2025-08" db="UniProtKB">
        <authorList>
            <consortium name="Ensembl"/>
        </authorList>
    </citation>
    <scope>IDENTIFICATION</scope>
    <source>
        <strain evidence="1">17573</strain>
    </source>
</reference>
<dbReference type="PRINTS" id="PR02045">
    <property type="entry name" value="F138DOMAIN"/>
</dbReference>
<dbReference type="VEuPathDB" id="HostDB:ENSMMUG00000055175"/>
<dbReference type="PANTHER" id="PTHR12138">
    <property type="entry name" value="PRIMATE-EXPANDED PROTEIN FAMILY"/>
    <property type="match status" value="1"/>
</dbReference>
<reference evidence="1" key="2">
    <citation type="submission" date="2019-01" db="EMBL/GenBank/DDBJ databases">
        <authorList>
            <person name="Graves T."/>
            <person name="Eichler E.E."/>
            <person name="Wilson R.K."/>
        </authorList>
    </citation>
    <scope>NUCLEOTIDE SEQUENCE [LARGE SCALE GENOMIC DNA]</scope>
    <source>
        <strain evidence="1">17573</strain>
    </source>
</reference>
<reference evidence="2" key="1">
    <citation type="journal article" date="2007" name="Science">
        <title>Evolutionary and biomedical insights from the rhesus macaque genome.</title>
        <authorList>
            <person name="Gibbs R.A."/>
            <person name="Rogers J."/>
            <person name="Katze M.G."/>
            <person name="Bumgarner R."/>
            <person name="Weinstock G.M."/>
            <person name="Mardis E.R."/>
            <person name="Remington K.A."/>
            <person name="Strausberg R.L."/>
            <person name="Venter J.C."/>
            <person name="Wilson R.K."/>
            <person name="Batzer M.A."/>
            <person name="Bustamante C.D."/>
            <person name="Eichler E.E."/>
            <person name="Hahn M.W."/>
            <person name="Hardison R.C."/>
            <person name="Makova K.D."/>
            <person name="Miller W."/>
            <person name="Milosavljevic A."/>
            <person name="Palermo R.E."/>
            <person name="Siepel A."/>
            <person name="Sikela J.M."/>
            <person name="Attaway T."/>
            <person name="Bell S."/>
            <person name="Bernard K.E."/>
            <person name="Buhay C.J."/>
            <person name="Chandrabose M.N."/>
            <person name="Dao M."/>
            <person name="Davis C."/>
            <person name="Delehaunty K.D."/>
            <person name="Ding Y."/>
            <person name="Dinh H.H."/>
            <person name="Dugan-Rocha S."/>
            <person name="Fulton L.A."/>
            <person name="Gabisi R.A."/>
            <person name="Garner T.T."/>
            <person name="Godfrey J."/>
            <person name="Hawes A.C."/>
            <person name="Hernandez J."/>
            <person name="Hines S."/>
            <person name="Holder M."/>
            <person name="Hume J."/>
            <person name="Jhangiani S.N."/>
            <person name="Joshi V."/>
            <person name="Khan Z.M."/>
            <person name="Kirkness E.F."/>
            <person name="Cree A."/>
            <person name="Fowler R.G."/>
            <person name="Lee S."/>
            <person name="Lewis L.R."/>
            <person name="Li Z."/>
            <person name="Liu Y.-S."/>
            <person name="Moore S.M."/>
            <person name="Muzny D."/>
            <person name="Nazareth L.V."/>
            <person name="Ngo D.N."/>
            <person name="Okwuonu G.O."/>
            <person name="Pai G."/>
            <person name="Parker D."/>
            <person name="Paul H.A."/>
            <person name="Pfannkoch C."/>
            <person name="Pohl C.S."/>
            <person name="Rogers Y.-H.C."/>
            <person name="Ruiz S.J."/>
            <person name="Sabo A."/>
            <person name="Santibanez J."/>
            <person name="Schneider B.W."/>
            <person name="Smith S.M."/>
            <person name="Sodergren E."/>
            <person name="Svatek A.F."/>
            <person name="Utterback T.R."/>
            <person name="Vattathil S."/>
            <person name="Warren W."/>
            <person name="White C.S."/>
            <person name="Chinwalla A.T."/>
            <person name="Feng Y."/>
            <person name="Halpern A.L."/>
            <person name="Hillier L.W."/>
            <person name="Huang X."/>
            <person name="Minx P."/>
            <person name="Nelson J.O."/>
            <person name="Pepin K.H."/>
            <person name="Qin X."/>
            <person name="Sutton G.G."/>
            <person name="Venter E."/>
            <person name="Walenz B.P."/>
            <person name="Wallis J.W."/>
            <person name="Worley K.C."/>
            <person name="Yang S.-P."/>
            <person name="Jones S.M."/>
            <person name="Marra M.A."/>
            <person name="Rocchi M."/>
            <person name="Schein J.E."/>
            <person name="Baertsch R."/>
            <person name="Clarke L."/>
            <person name="Csuros M."/>
            <person name="Glasscock J."/>
            <person name="Harris R.A."/>
            <person name="Havlak P."/>
            <person name="Jackson A.R."/>
            <person name="Jiang H."/>
            <person name="Liu Y."/>
            <person name="Messina D.N."/>
            <person name="Shen Y."/>
            <person name="Song H.X.-Z."/>
            <person name="Wylie T."/>
            <person name="Zhang L."/>
            <person name="Birney E."/>
            <person name="Han K."/>
            <person name="Konkel M.K."/>
            <person name="Lee J."/>
            <person name="Smit A.F.A."/>
            <person name="Ullmer B."/>
            <person name="Wang H."/>
            <person name="Xing J."/>
            <person name="Burhans R."/>
            <person name="Cheng Z."/>
            <person name="Karro J.E."/>
            <person name="Ma J."/>
            <person name="Raney B."/>
            <person name="She X."/>
            <person name="Cox M.J."/>
            <person name="Demuth J.P."/>
            <person name="Dumas L.J."/>
            <person name="Han S.-G."/>
            <person name="Hopkins J."/>
            <person name="Karimpour-Fard A."/>
            <person name="Kim Y.H."/>
            <person name="Pollack J.R."/>
            <person name="Vinar T."/>
            <person name="Addo-Quaye C."/>
            <person name="Degenhardt J."/>
            <person name="Denby A."/>
            <person name="Hubisz M.J."/>
            <person name="Indap A."/>
            <person name="Kosiol C."/>
            <person name="Lahn B.T."/>
            <person name="Lawson H.A."/>
            <person name="Marklein A."/>
            <person name="Nielsen R."/>
            <person name="Vallender E.J."/>
            <person name="Clark A.G."/>
            <person name="Ferguson B."/>
            <person name="Hernandez R.D."/>
            <person name="Hirani K."/>
            <person name="Kehrer-Sawatzki H."/>
            <person name="Kolb J."/>
            <person name="Patil S."/>
            <person name="Pu L.-L."/>
            <person name="Ren Y."/>
            <person name="Smith D.G."/>
            <person name="Wheeler D.A."/>
            <person name="Schenck I."/>
            <person name="Ball E.V."/>
            <person name="Chen R."/>
            <person name="Cooper D.N."/>
            <person name="Giardine B."/>
            <person name="Hsu F."/>
            <person name="Kent W.J."/>
            <person name="Lesk A."/>
            <person name="Nelson D.L."/>
            <person name="O'brien W.E."/>
            <person name="Pruefer K."/>
            <person name="Stenson P.D."/>
            <person name="Wallace J.C."/>
            <person name="Ke H."/>
            <person name="Liu X.-M."/>
            <person name="Wang P."/>
            <person name="Xiang A.P."/>
            <person name="Yang F."/>
            <person name="Barber G.P."/>
            <person name="Haussler D."/>
            <person name="Karolchik D."/>
            <person name="Kern A.D."/>
            <person name="Kuhn R.M."/>
            <person name="Smith K.E."/>
            <person name="Zwieg A.S."/>
        </authorList>
    </citation>
    <scope>NUCLEOTIDE SEQUENCE [LARGE SCALE GENOMIC DNA]</scope>
    <source>
        <strain evidence="2">17573</strain>
    </source>
</reference>
<dbReference type="PANTHER" id="PTHR12138:SF133">
    <property type="entry name" value="SECRETED PROTEIN"/>
    <property type="match status" value="1"/>
</dbReference>
<name>A0A5F7ZM97_MACMU</name>
<dbReference type="Ensembl" id="ENSMMUT00000093196.1">
    <property type="protein sequence ID" value="ENSMMUP00000066752.1"/>
    <property type="gene ID" value="ENSMMUG00000055175.1"/>
</dbReference>
<reference evidence="1" key="4">
    <citation type="submission" date="2025-09" db="UniProtKB">
        <authorList>
            <consortium name="Ensembl"/>
        </authorList>
    </citation>
    <scope>IDENTIFICATION</scope>
    <source>
        <strain evidence="1">17573</strain>
    </source>
</reference>
<dbReference type="GeneTree" id="ENSGT01120000271815"/>
<organism evidence="1 2">
    <name type="scientific">Macaca mulatta</name>
    <name type="common">Rhesus macaque</name>
    <dbReference type="NCBI Taxonomy" id="9544"/>
    <lineage>
        <taxon>Eukaryota</taxon>
        <taxon>Metazoa</taxon>
        <taxon>Chordata</taxon>
        <taxon>Craniata</taxon>
        <taxon>Vertebrata</taxon>
        <taxon>Euteleostomi</taxon>
        <taxon>Mammalia</taxon>
        <taxon>Eutheria</taxon>
        <taxon>Euarchontoglires</taxon>
        <taxon>Primates</taxon>
        <taxon>Haplorrhini</taxon>
        <taxon>Catarrhini</taxon>
        <taxon>Cercopithecidae</taxon>
        <taxon>Cercopithecinae</taxon>
        <taxon>Macaca</taxon>
    </lineage>
</organism>
<dbReference type="InParanoid" id="A0A5F7ZM97"/>